<dbReference type="InterPro" id="IPR027417">
    <property type="entry name" value="P-loop_NTPase"/>
</dbReference>
<evidence type="ECO:0000313" key="1">
    <source>
        <dbReference type="EMBL" id="CAH2097416.1"/>
    </source>
</evidence>
<dbReference type="CDD" id="cd18809">
    <property type="entry name" value="SF1_C_RecD"/>
    <property type="match status" value="1"/>
</dbReference>
<gene>
    <name evidence="1" type="ORF">EEDITHA_LOCUS12644</name>
</gene>
<comment type="caution">
    <text evidence="1">The sequence shown here is derived from an EMBL/GenBank/DDBJ whole genome shotgun (WGS) entry which is preliminary data.</text>
</comment>
<dbReference type="PANTHER" id="PTHR47642:SF6">
    <property type="entry name" value="ATP-DEPENDENT DNA HELICASE"/>
    <property type="match status" value="1"/>
</dbReference>
<reference evidence="1" key="1">
    <citation type="submission" date="2022-03" db="EMBL/GenBank/DDBJ databases">
        <authorList>
            <person name="Tunstrom K."/>
        </authorList>
    </citation>
    <scope>NUCLEOTIDE SEQUENCE</scope>
</reference>
<dbReference type="Proteomes" id="UP001153954">
    <property type="component" value="Unassembled WGS sequence"/>
</dbReference>
<name>A0AAU9UHQ1_EUPED</name>
<proteinExistence type="predicted"/>
<evidence type="ECO:0000313" key="2">
    <source>
        <dbReference type="Proteomes" id="UP001153954"/>
    </source>
</evidence>
<evidence type="ECO:0008006" key="3">
    <source>
        <dbReference type="Google" id="ProtNLM"/>
    </source>
</evidence>
<dbReference type="InterPro" id="IPR051055">
    <property type="entry name" value="PIF1_helicase"/>
</dbReference>
<keyword evidence="2" id="KW-1185">Reference proteome</keyword>
<dbReference type="EMBL" id="CAKOGL010000018">
    <property type="protein sequence ID" value="CAH2097416.1"/>
    <property type="molecule type" value="Genomic_DNA"/>
</dbReference>
<sequence length="217" mass="24717">MLRSLPHPEIKLTAVDNIDCPRYLTKRARECIKKYEDDASMTAGLEKNIIIKIGAKVMLRRNIDKIYIKFNKNHVYELGPVKTKFEIINRAYVHREQFPICIAYAITIHKSQGLSLSNALMDIGSAVFTSGQAYVALSRVTSLGGLHLINVDFGSIKAQESSICEYNRLRSIYRPDLSKIVKLNPPRKTDRDREWALRKTVAEAQEIVPAKNKRKST</sequence>
<dbReference type="PANTHER" id="PTHR47642">
    <property type="entry name" value="ATP-DEPENDENT DNA HELICASE"/>
    <property type="match status" value="1"/>
</dbReference>
<dbReference type="SUPFAM" id="SSF52540">
    <property type="entry name" value="P-loop containing nucleoside triphosphate hydrolases"/>
    <property type="match status" value="1"/>
</dbReference>
<accession>A0AAU9UHQ1</accession>
<protein>
    <recommendedName>
        <fullName evidence="3">ATP-dependent DNA helicase</fullName>
    </recommendedName>
</protein>
<organism evidence="1 2">
    <name type="scientific">Euphydryas editha</name>
    <name type="common">Edith's checkerspot</name>
    <dbReference type="NCBI Taxonomy" id="104508"/>
    <lineage>
        <taxon>Eukaryota</taxon>
        <taxon>Metazoa</taxon>
        <taxon>Ecdysozoa</taxon>
        <taxon>Arthropoda</taxon>
        <taxon>Hexapoda</taxon>
        <taxon>Insecta</taxon>
        <taxon>Pterygota</taxon>
        <taxon>Neoptera</taxon>
        <taxon>Endopterygota</taxon>
        <taxon>Lepidoptera</taxon>
        <taxon>Glossata</taxon>
        <taxon>Ditrysia</taxon>
        <taxon>Papilionoidea</taxon>
        <taxon>Nymphalidae</taxon>
        <taxon>Nymphalinae</taxon>
        <taxon>Euphydryas</taxon>
    </lineage>
</organism>
<dbReference type="AlphaFoldDB" id="A0AAU9UHQ1"/>